<dbReference type="InterPro" id="IPR001348">
    <property type="entry name" value="ATP_PRibTrfase_HisG"/>
</dbReference>
<evidence type="ECO:0000256" key="12">
    <source>
        <dbReference type="ARBA" id="ARBA00022840"/>
    </source>
</evidence>
<evidence type="ECO:0000256" key="2">
    <source>
        <dbReference type="ARBA" id="ARBA00004496"/>
    </source>
</evidence>
<dbReference type="Gene3D" id="3.40.190.10">
    <property type="entry name" value="Periplasmic binding protein-like II"/>
    <property type="match status" value="2"/>
</dbReference>
<evidence type="ECO:0000256" key="7">
    <source>
        <dbReference type="ARBA" id="ARBA00022490"/>
    </source>
</evidence>
<evidence type="ECO:0000256" key="1">
    <source>
        <dbReference type="ARBA" id="ARBA00000915"/>
    </source>
</evidence>
<keyword evidence="9 15" id="KW-0328">Glycosyltransferase</keyword>
<dbReference type="PROSITE" id="PS01316">
    <property type="entry name" value="ATP_P_PHORIBOSYLTR"/>
    <property type="match status" value="1"/>
</dbReference>
<comment type="similarity">
    <text evidence="4 15">Belongs to the ATP phosphoribosyltransferase family. Short subfamily.</text>
</comment>
<dbReference type="PATRIC" id="fig|1423777.3.peg.126"/>
<feature type="domain" description="ATP phosphoribosyltransferase catalytic" evidence="16">
    <location>
        <begin position="54"/>
        <end position="203"/>
    </location>
</feature>
<dbReference type="FunFam" id="3.40.190.10:FF:000008">
    <property type="entry name" value="ATP phosphoribosyltransferase"/>
    <property type="match status" value="1"/>
</dbReference>
<dbReference type="InterPro" id="IPR024893">
    <property type="entry name" value="ATP_PRibTrfase_HisG_short"/>
</dbReference>
<dbReference type="EC" id="2.4.2.17" evidence="5 15"/>
<evidence type="ECO:0000256" key="5">
    <source>
        <dbReference type="ARBA" id="ARBA00011946"/>
    </source>
</evidence>
<dbReference type="HAMAP" id="MF_01018">
    <property type="entry name" value="HisG_Short"/>
    <property type="match status" value="1"/>
</dbReference>
<keyword evidence="18" id="KW-1185">Reference proteome</keyword>
<evidence type="ECO:0000259" key="16">
    <source>
        <dbReference type="Pfam" id="PF01634"/>
    </source>
</evidence>
<dbReference type="CDD" id="cd13595">
    <property type="entry name" value="PBP2_HisGs"/>
    <property type="match status" value="1"/>
</dbReference>
<dbReference type="PANTHER" id="PTHR21403">
    <property type="entry name" value="ATP PHOSPHORIBOSYLTRANSFERASE ATP-PRTASE"/>
    <property type="match status" value="1"/>
</dbReference>
<keyword evidence="11 15" id="KW-0547">Nucleotide-binding</keyword>
<evidence type="ECO:0000256" key="3">
    <source>
        <dbReference type="ARBA" id="ARBA00004667"/>
    </source>
</evidence>
<keyword evidence="13 15" id="KW-0368">Histidine biosynthesis</keyword>
<dbReference type="InterPro" id="IPR013820">
    <property type="entry name" value="ATP_PRibTrfase_cat"/>
</dbReference>
<comment type="pathway">
    <text evidence="3 15">Amino-acid biosynthesis; L-histidine biosynthesis; L-histidine from 5-phospho-alpha-D-ribose 1-diphosphate: step 1/9.</text>
</comment>
<comment type="domain">
    <text evidence="15">Lacks the C-terminal regulatory region which is replaced by HisZ.</text>
</comment>
<dbReference type="UniPathway" id="UPA00031">
    <property type="reaction ID" value="UER00006"/>
</dbReference>
<dbReference type="GO" id="GO:0003879">
    <property type="term" value="F:ATP phosphoribosyltransferase activity"/>
    <property type="evidence" value="ECO:0007669"/>
    <property type="project" value="UniProtKB-UniRule"/>
</dbReference>
<gene>
    <name evidence="15" type="primary">hisG</name>
    <name evidence="17" type="ORF">FD46_GL000121</name>
</gene>
<evidence type="ECO:0000256" key="10">
    <source>
        <dbReference type="ARBA" id="ARBA00022679"/>
    </source>
</evidence>
<proteinExistence type="inferred from homology"/>
<dbReference type="Proteomes" id="UP000051686">
    <property type="component" value="Unassembled WGS sequence"/>
</dbReference>
<dbReference type="STRING" id="1423777.FD46_GL000121"/>
<keyword evidence="8 15" id="KW-0028">Amino-acid biosynthesis</keyword>
<reference evidence="17 18" key="1">
    <citation type="journal article" date="2015" name="Genome Announc.">
        <title>Expanding the biotechnology potential of lactobacilli through comparative genomics of 213 strains and associated genera.</title>
        <authorList>
            <person name="Sun Z."/>
            <person name="Harris H.M."/>
            <person name="McCann A."/>
            <person name="Guo C."/>
            <person name="Argimon S."/>
            <person name="Zhang W."/>
            <person name="Yang X."/>
            <person name="Jeffery I.B."/>
            <person name="Cooney J.C."/>
            <person name="Kagawa T.F."/>
            <person name="Liu W."/>
            <person name="Song Y."/>
            <person name="Salvetti E."/>
            <person name="Wrobel A."/>
            <person name="Rasinkangas P."/>
            <person name="Parkhill J."/>
            <person name="Rea M.C."/>
            <person name="O'Sullivan O."/>
            <person name="Ritari J."/>
            <person name="Douillard F.P."/>
            <person name="Paul Ross R."/>
            <person name="Yang R."/>
            <person name="Briner A.E."/>
            <person name="Felis G.E."/>
            <person name="de Vos W.M."/>
            <person name="Barrangou R."/>
            <person name="Klaenhammer T.R."/>
            <person name="Caufield P.W."/>
            <person name="Cui Y."/>
            <person name="Zhang H."/>
            <person name="O'Toole P.W."/>
        </authorList>
    </citation>
    <scope>NUCLEOTIDE SEQUENCE [LARGE SCALE GENOMIC DNA]</scope>
    <source>
        <strain evidence="17 18">DSM 19972</strain>
    </source>
</reference>
<evidence type="ECO:0000256" key="6">
    <source>
        <dbReference type="ARBA" id="ARBA00020998"/>
    </source>
</evidence>
<comment type="subcellular location">
    <subcellularLocation>
        <location evidence="2 15">Cytoplasm</location>
    </subcellularLocation>
</comment>
<dbReference type="NCBIfam" id="TIGR00070">
    <property type="entry name" value="hisG"/>
    <property type="match status" value="1"/>
</dbReference>
<sequence length="220" mass="24589">MSIRIALTKGRIEKKMVELLEQSGINCNKLRNKKRKLIINSNDGKYCFILAKGPDVITYLNTGTVDVGIVGSDILAEHNNEQCELLDLQSGKCQFVLASTAAFNFDRPGRKVIGTKYPAITQRYFESLGQDVEIVKIEGSVELAPLIGLADAIVDITETGTTLRENNLIVYDYLDKVSTRLVANRMALKQHTEEIFEFSDRLEKTVAANSSVQRQMEESK</sequence>
<comment type="catalytic activity">
    <reaction evidence="1 15">
        <text>1-(5-phospho-beta-D-ribosyl)-ATP + diphosphate = 5-phospho-alpha-D-ribose 1-diphosphate + ATP</text>
        <dbReference type="Rhea" id="RHEA:18473"/>
        <dbReference type="ChEBI" id="CHEBI:30616"/>
        <dbReference type="ChEBI" id="CHEBI:33019"/>
        <dbReference type="ChEBI" id="CHEBI:58017"/>
        <dbReference type="ChEBI" id="CHEBI:73183"/>
        <dbReference type="EC" id="2.4.2.17"/>
    </reaction>
</comment>
<evidence type="ECO:0000313" key="17">
    <source>
        <dbReference type="EMBL" id="KRL03954.1"/>
    </source>
</evidence>
<dbReference type="InterPro" id="IPR018198">
    <property type="entry name" value="ATP_PRibTrfase_CS"/>
</dbReference>
<dbReference type="SUPFAM" id="SSF53850">
    <property type="entry name" value="Periplasmic binding protein-like II"/>
    <property type="match status" value="1"/>
</dbReference>
<evidence type="ECO:0000256" key="14">
    <source>
        <dbReference type="ARBA" id="ARBA00024861"/>
    </source>
</evidence>
<dbReference type="PANTHER" id="PTHR21403:SF8">
    <property type="entry name" value="ATP PHOSPHORIBOSYLTRANSFERASE"/>
    <property type="match status" value="1"/>
</dbReference>
<dbReference type="Pfam" id="PF01634">
    <property type="entry name" value="HisG"/>
    <property type="match status" value="1"/>
</dbReference>
<comment type="subunit">
    <text evidence="15">Heteromultimer composed of HisG and HisZ subunits.</text>
</comment>
<comment type="caution">
    <text evidence="17">The sequence shown here is derived from an EMBL/GenBank/DDBJ whole genome shotgun (WGS) entry which is preliminary data.</text>
</comment>
<protein>
    <recommendedName>
        <fullName evidence="6 15">ATP phosphoribosyltransferase</fullName>
        <shortName evidence="15">ATP-PRT</shortName>
        <shortName evidence="15">ATP-PRTase</shortName>
        <ecNumber evidence="5 15">2.4.2.17</ecNumber>
    </recommendedName>
</protein>
<evidence type="ECO:0000256" key="11">
    <source>
        <dbReference type="ARBA" id="ARBA00022741"/>
    </source>
</evidence>
<evidence type="ECO:0000256" key="9">
    <source>
        <dbReference type="ARBA" id="ARBA00022676"/>
    </source>
</evidence>
<keyword evidence="10 15" id="KW-0808">Transferase</keyword>
<dbReference type="GO" id="GO:0000105">
    <property type="term" value="P:L-histidine biosynthetic process"/>
    <property type="evidence" value="ECO:0007669"/>
    <property type="project" value="UniProtKB-UniRule"/>
</dbReference>
<accession>A0A0R1MFM8</accession>
<keyword evidence="12 15" id="KW-0067">ATP-binding</keyword>
<evidence type="ECO:0000313" key="18">
    <source>
        <dbReference type="Proteomes" id="UP000051686"/>
    </source>
</evidence>
<dbReference type="GO" id="GO:0005737">
    <property type="term" value="C:cytoplasm"/>
    <property type="evidence" value="ECO:0007669"/>
    <property type="project" value="UniProtKB-SubCell"/>
</dbReference>
<dbReference type="AlphaFoldDB" id="A0A0R1MFM8"/>
<dbReference type="OrthoDB" id="9801867at2"/>
<evidence type="ECO:0000256" key="13">
    <source>
        <dbReference type="ARBA" id="ARBA00023102"/>
    </source>
</evidence>
<evidence type="ECO:0000256" key="4">
    <source>
        <dbReference type="ARBA" id="ARBA00009489"/>
    </source>
</evidence>
<organism evidence="17 18">
    <name type="scientific">Liquorilactobacillus oeni DSM 19972</name>
    <dbReference type="NCBI Taxonomy" id="1423777"/>
    <lineage>
        <taxon>Bacteria</taxon>
        <taxon>Bacillati</taxon>
        <taxon>Bacillota</taxon>
        <taxon>Bacilli</taxon>
        <taxon>Lactobacillales</taxon>
        <taxon>Lactobacillaceae</taxon>
        <taxon>Liquorilactobacillus</taxon>
    </lineage>
</organism>
<name>A0A0R1MFM8_9LACO</name>
<evidence type="ECO:0000256" key="15">
    <source>
        <dbReference type="HAMAP-Rule" id="MF_01018"/>
    </source>
</evidence>
<dbReference type="EMBL" id="AZEH01000042">
    <property type="protein sequence ID" value="KRL03954.1"/>
    <property type="molecule type" value="Genomic_DNA"/>
</dbReference>
<evidence type="ECO:0000256" key="8">
    <source>
        <dbReference type="ARBA" id="ARBA00022605"/>
    </source>
</evidence>
<keyword evidence="7 15" id="KW-0963">Cytoplasm</keyword>
<dbReference type="GO" id="GO:0005524">
    <property type="term" value="F:ATP binding"/>
    <property type="evidence" value="ECO:0007669"/>
    <property type="project" value="UniProtKB-KW"/>
</dbReference>
<comment type="function">
    <text evidence="14 15">Catalyzes the condensation of ATP and 5-phosphoribose 1-diphosphate to form N'-(5'-phosphoribosyl)-ATP (PR-ATP). Has a crucial role in the pathway because the rate of histidine biosynthesis seems to be controlled primarily by regulation of HisG enzymatic activity.</text>
</comment>